<dbReference type="GO" id="GO:0003779">
    <property type="term" value="F:actin binding"/>
    <property type="evidence" value="ECO:0007669"/>
    <property type="project" value="UniProtKB-KW"/>
</dbReference>
<dbReference type="GO" id="GO:0005524">
    <property type="term" value="F:ATP binding"/>
    <property type="evidence" value="ECO:0007669"/>
    <property type="project" value="InterPro"/>
</dbReference>
<proteinExistence type="evidence at transcript level"/>
<accession>Q29065</accession>
<keyword evidence="1" id="KW-0505">Motor protein</keyword>
<comment type="similarity">
    <text evidence="1">Belongs to the TRAFAC class myosin-kinesin ATPase superfamily. Myosin family.</text>
</comment>
<feature type="domain" description="Myosin motor" evidence="2">
    <location>
        <begin position="1"/>
        <end position="40"/>
    </location>
</feature>
<reference evidence="3" key="1">
    <citation type="journal article" date="1994" name="Proc. Natl. Acad. Sci. U.S.A.">
        <title>Identification and overlapping expression of multiple unconventional myosin genes in vertebrate cell types.</title>
        <authorList>
            <person name="Bement W.M."/>
            <person name="Hasson T."/>
            <person name="Wirth J.A."/>
            <person name="Cheney R.E."/>
            <person name="Mooseker M.S."/>
        </authorList>
    </citation>
    <scope>NUCLEOTIDE SEQUENCE</scope>
    <source>
        <tissue evidence="3">Kidney</tissue>
    </source>
</reference>
<evidence type="ECO:0000313" key="3">
    <source>
        <dbReference type="EMBL" id="AAA20919.1"/>
    </source>
</evidence>
<evidence type="ECO:0000259" key="2">
    <source>
        <dbReference type="PROSITE" id="PS51456"/>
    </source>
</evidence>
<dbReference type="SMR" id="Q29065"/>
<keyword evidence="1" id="KW-0009">Actin-binding</keyword>
<dbReference type="AlphaFoldDB" id="Q29065"/>
<dbReference type="GO" id="GO:0003774">
    <property type="term" value="F:cytoskeletal motor activity"/>
    <property type="evidence" value="ECO:0007669"/>
    <property type="project" value="InterPro"/>
</dbReference>
<dbReference type="PROSITE" id="PS51456">
    <property type="entry name" value="MYOSIN_MOTOR"/>
    <property type="match status" value="1"/>
</dbReference>
<feature type="non-terminal residue" evidence="3">
    <location>
        <position position="40"/>
    </location>
</feature>
<keyword evidence="1" id="KW-0518">Myosin</keyword>
<dbReference type="EMBL" id="L29134">
    <property type="protein sequence ID" value="AAA20919.1"/>
    <property type="molecule type" value="mRNA"/>
</dbReference>
<dbReference type="InterPro" id="IPR001609">
    <property type="entry name" value="Myosin_head_motor_dom-like"/>
</dbReference>
<sequence>ESTKLILKFLSAISQQSLDLSLKEKTPSVERAILESSPIM</sequence>
<dbReference type="GO" id="GO:0016459">
    <property type="term" value="C:myosin complex"/>
    <property type="evidence" value="ECO:0007669"/>
    <property type="project" value="UniProtKB-KW"/>
</dbReference>
<name>Q29065_PIG</name>
<dbReference type="PIR" id="I46599">
    <property type="entry name" value="I46599"/>
</dbReference>
<feature type="non-terminal residue" evidence="3">
    <location>
        <position position="1"/>
    </location>
</feature>
<comment type="caution">
    <text evidence="1">Lacks conserved residue(s) required for the propagation of feature annotation.</text>
</comment>
<protein>
    <submittedName>
        <fullName evidence="3">Myosin</fullName>
    </submittedName>
</protein>
<organism evidence="3">
    <name type="scientific">Sus scrofa</name>
    <name type="common">Pig</name>
    <dbReference type="NCBI Taxonomy" id="9823"/>
    <lineage>
        <taxon>Eukaryota</taxon>
        <taxon>Metazoa</taxon>
        <taxon>Chordata</taxon>
        <taxon>Craniata</taxon>
        <taxon>Vertebrata</taxon>
        <taxon>Euteleostomi</taxon>
        <taxon>Mammalia</taxon>
        <taxon>Eutheria</taxon>
        <taxon>Laurasiatheria</taxon>
        <taxon>Artiodactyla</taxon>
        <taxon>Suina</taxon>
        <taxon>Suidae</taxon>
        <taxon>Sus</taxon>
    </lineage>
</organism>
<evidence type="ECO:0000256" key="1">
    <source>
        <dbReference type="PROSITE-ProRule" id="PRU00782"/>
    </source>
</evidence>